<sequence>MAGILLLRRQQRNRNLFIERQLVDQNDVLRFDDKTLINRYRLPRAMILQLADKLRPDLERPTRRHGALPVILQLTNALRFFAKGDFQTEIADMSKTSQPSMSKNLTEVATAIGRLAAHYIRFPGGQELNAIKEAFYRHSNMPGVIGLVDGSLFPIKAPSVDEVAYVCRKGYHAVNIQAIGDHNMIIRHLIAKWPGSAHDAFIFNTSDINTYLEETNASGWLLGDSGYPLKPYLMTPVGQELTPADMRYNQAHKKCRARQERLFGVWKSRWRCHDTSGGYLQYTPEKVILFIKATAVLHNICRMANIPDPDINLEQPDEPEEGLEMNQNGLNTRQQLIRDFFARP</sequence>
<evidence type="ECO:0000256" key="11">
    <source>
        <dbReference type="ARBA" id="ARBA00030126"/>
    </source>
</evidence>
<evidence type="ECO:0000256" key="7">
    <source>
        <dbReference type="ARBA" id="ARBA00022722"/>
    </source>
</evidence>
<evidence type="ECO:0000256" key="8">
    <source>
        <dbReference type="ARBA" id="ARBA00022723"/>
    </source>
</evidence>
<protein>
    <recommendedName>
        <fullName evidence="5">Putative nuclease HARBI1</fullName>
    </recommendedName>
    <alternativeName>
        <fullName evidence="11">Harbinger transposase-derived nuclease</fullName>
    </alternativeName>
</protein>
<dbReference type="InterPro" id="IPR027806">
    <property type="entry name" value="HARBI1_dom"/>
</dbReference>
<dbReference type="PANTHER" id="PTHR22930">
    <property type="match status" value="1"/>
</dbReference>
<dbReference type="Pfam" id="PF13359">
    <property type="entry name" value="DDE_Tnp_4"/>
    <property type="match status" value="1"/>
</dbReference>
<name>A0ABD1JJ63_9TELE</name>
<evidence type="ECO:0000313" key="15">
    <source>
        <dbReference type="Proteomes" id="UP001591681"/>
    </source>
</evidence>
<keyword evidence="7" id="KW-0540">Nuclease</keyword>
<evidence type="ECO:0000256" key="6">
    <source>
        <dbReference type="ARBA" id="ARBA00022490"/>
    </source>
</evidence>
<dbReference type="EMBL" id="JBHFQA010000015">
    <property type="protein sequence ID" value="KAL2086415.1"/>
    <property type="molecule type" value="Genomic_DNA"/>
</dbReference>
<evidence type="ECO:0000256" key="5">
    <source>
        <dbReference type="ARBA" id="ARBA00015519"/>
    </source>
</evidence>
<comment type="caution">
    <text evidence="14">The sequence shown here is derived from an EMBL/GenBank/DDBJ whole genome shotgun (WGS) entry which is preliminary data.</text>
</comment>
<comment type="cofactor">
    <cofactor evidence="1">
        <name>a divalent metal cation</name>
        <dbReference type="ChEBI" id="CHEBI:60240"/>
    </cofactor>
</comment>
<keyword evidence="8" id="KW-0479">Metal-binding</keyword>
<evidence type="ECO:0000256" key="4">
    <source>
        <dbReference type="ARBA" id="ARBA00006958"/>
    </source>
</evidence>
<dbReference type="GO" id="GO:0016787">
    <property type="term" value="F:hydrolase activity"/>
    <property type="evidence" value="ECO:0007669"/>
    <property type="project" value="UniProtKB-KW"/>
</dbReference>
<comment type="similarity">
    <text evidence="4">Belongs to the HARBI1 family.</text>
</comment>
<comment type="function">
    <text evidence="12">Transposase-derived protein that may have nuclease activity. Does not have transposase activity.</text>
</comment>
<keyword evidence="15" id="KW-1185">Reference proteome</keyword>
<comment type="subcellular location">
    <subcellularLocation>
        <location evidence="3">Cytoplasm</location>
    </subcellularLocation>
    <subcellularLocation>
        <location evidence="2">Nucleus</location>
    </subcellularLocation>
</comment>
<dbReference type="PRINTS" id="PR02086">
    <property type="entry name" value="PUTNUCHARBI1"/>
</dbReference>
<feature type="domain" description="DDE Tnp4" evidence="13">
    <location>
        <begin position="148"/>
        <end position="299"/>
    </location>
</feature>
<keyword evidence="10" id="KW-0539">Nucleus</keyword>
<dbReference type="Proteomes" id="UP001591681">
    <property type="component" value="Unassembled WGS sequence"/>
</dbReference>
<proteinExistence type="inferred from homology"/>
<dbReference type="GO" id="GO:0004518">
    <property type="term" value="F:nuclease activity"/>
    <property type="evidence" value="ECO:0007669"/>
    <property type="project" value="UniProtKB-KW"/>
</dbReference>
<gene>
    <name evidence="14" type="ORF">ACEWY4_017474</name>
</gene>
<dbReference type="GO" id="GO:0005737">
    <property type="term" value="C:cytoplasm"/>
    <property type="evidence" value="ECO:0007669"/>
    <property type="project" value="UniProtKB-SubCell"/>
</dbReference>
<evidence type="ECO:0000256" key="12">
    <source>
        <dbReference type="ARBA" id="ARBA00045850"/>
    </source>
</evidence>
<evidence type="ECO:0000256" key="9">
    <source>
        <dbReference type="ARBA" id="ARBA00022801"/>
    </source>
</evidence>
<evidence type="ECO:0000256" key="3">
    <source>
        <dbReference type="ARBA" id="ARBA00004496"/>
    </source>
</evidence>
<dbReference type="InterPro" id="IPR045249">
    <property type="entry name" value="HARBI1-like"/>
</dbReference>
<dbReference type="PANTHER" id="PTHR22930:SF85">
    <property type="entry name" value="GH03217P-RELATED"/>
    <property type="match status" value="1"/>
</dbReference>
<evidence type="ECO:0000256" key="1">
    <source>
        <dbReference type="ARBA" id="ARBA00001968"/>
    </source>
</evidence>
<dbReference type="GO" id="GO:0046872">
    <property type="term" value="F:metal ion binding"/>
    <property type="evidence" value="ECO:0007669"/>
    <property type="project" value="UniProtKB-KW"/>
</dbReference>
<keyword evidence="9" id="KW-0378">Hydrolase</keyword>
<keyword evidence="6" id="KW-0963">Cytoplasm</keyword>
<evidence type="ECO:0000313" key="14">
    <source>
        <dbReference type="EMBL" id="KAL2086415.1"/>
    </source>
</evidence>
<reference evidence="14 15" key="1">
    <citation type="submission" date="2024-09" db="EMBL/GenBank/DDBJ databases">
        <title>A chromosome-level genome assembly of Gray's grenadier anchovy, Coilia grayii.</title>
        <authorList>
            <person name="Fu Z."/>
        </authorList>
    </citation>
    <scope>NUCLEOTIDE SEQUENCE [LARGE SCALE GENOMIC DNA]</scope>
    <source>
        <strain evidence="14">G4</strain>
        <tissue evidence="14">Muscle</tissue>
    </source>
</reference>
<dbReference type="AlphaFoldDB" id="A0ABD1JJ63"/>
<organism evidence="14 15">
    <name type="scientific">Coilia grayii</name>
    <name type="common">Gray's grenadier anchovy</name>
    <dbReference type="NCBI Taxonomy" id="363190"/>
    <lineage>
        <taxon>Eukaryota</taxon>
        <taxon>Metazoa</taxon>
        <taxon>Chordata</taxon>
        <taxon>Craniata</taxon>
        <taxon>Vertebrata</taxon>
        <taxon>Euteleostomi</taxon>
        <taxon>Actinopterygii</taxon>
        <taxon>Neopterygii</taxon>
        <taxon>Teleostei</taxon>
        <taxon>Clupei</taxon>
        <taxon>Clupeiformes</taxon>
        <taxon>Clupeoidei</taxon>
        <taxon>Engraulidae</taxon>
        <taxon>Coilinae</taxon>
        <taxon>Coilia</taxon>
    </lineage>
</organism>
<evidence type="ECO:0000259" key="13">
    <source>
        <dbReference type="Pfam" id="PF13359"/>
    </source>
</evidence>
<evidence type="ECO:0000256" key="10">
    <source>
        <dbReference type="ARBA" id="ARBA00023242"/>
    </source>
</evidence>
<dbReference type="GO" id="GO:0005634">
    <property type="term" value="C:nucleus"/>
    <property type="evidence" value="ECO:0007669"/>
    <property type="project" value="UniProtKB-SubCell"/>
</dbReference>
<accession>A0ABD1JJ63</accession>
<evidence type="ECO:0000256" key="2">
    <source>
        <dbReference type="ARBA" id="ARBA00004123"/>
    </source>
</evidence>
<dbReference type="InterPro" id="IPR026103">
    <property type="entry name" value="HARBI1_animal"/>
</dbReference>